<keyword evidence="3" id="KW-1185">Reference proteome</keyword>
<organism evidence="2 3">
    <name type="scientific">Actinomadura craniellae</name>
    <dbReference type="NCBI Taxonomy" id="2231787"/>
    <lineage>
        <taxon>Bacteria</taxon>
        <taxon>Bacillati</taxon>
        <taxon>Actinomycetota</taxon>
        <taxon>Actinomycetes</taxon>
        <taxon>Streptosporangiales</taxon>
        <taxon>Thermomonosporaceae</taxon>
        <taxon>Actinomadura</taxon>
    </lineage>
</organism>
<proteinExistence type="predicted"/>
<evidence type="ECO:0008006" key="4">
    <source>
        <dbReference type="Google" id="ProtNLM"/>
    </source>
</evidence>
<dbReference type="EMBL" id="QLYX01000002">
    <property type="protein sequence ID" value="RAY16144.1"/>
    <property type="molecule type" value="Genomic_DNA"/>
</dbReference>
<evidence type="ECO:0000256" key="1">
    <source>
        <dbReference type="SAM" id="MobiDB-lite"/>
    </source>
</evidence>
<comment type="caution">
    <text evidence="2">The sequence shown here is derived from an EMBL/GenBank/DDBJ whole genome shotgun (WGS) entry which is preliminary data.</text>
</comment>
<name>A0A365HAG9_9ACTN</name>
<dbReference type="Proteomes" id="UP000251891">
    <property type="component" value="Unassembled WGS sequence"/>
</dbReference>
<dbReference type="AlphaFoldDB" id="A0A365HAG9"/>
<protein>
    <recommendedName>
        <fullName evidence="4">Ammosamide/lymphostin RiPP family protein</fullName>
    </recommendedName>
</protein>
<gene>
    <name evidence="2" type="ORF">DPM19_04255</name>
</gene>
<reference evidence="2 3" key="1">
    <citation type="submission" date="2018-06" db="EMBL/GenBank/DDBJ databases">
        <title>Actinomadura craniellae sp. nov. isolated from marine sponge Craniella sp.</title>
        <authorList>
            <person name="Li L."/>
            <person name="Xu Q.H."/>
            <person name="Lin H.W."/>
            <person name="Lu Y.H."/>
        </authorList>
    </citation>
    <scope>NUCLEOTIDE SEQUENCE [LARGE SCALE GENOMIC DNA]</scope>
    <source>
        <strain evidence="2 3">LHW63021</strain>
    </source>
</reference>
<evidence type="ECO:0000313" key="3">
    <source>
        <dbReference type="Proteomes" id="UP000251891"/>
    </source>
</evidence>
<accession>A0A365HAG9</accession>
<evidence type="ECO:0000313" key="2">
    <source>
        <dbReference type="EMBL" id="RAY16144.1"/>
    </source>
</evidence>
<sequence length="59" mass="6485">MADLQSPPETTTPEDPPETTDALADDVEDLDELDDIDFDLEEVENKIAPLALAWAEASR</sequence>
<dbReference type="NCBIfam" id="NF033737">
    <property type="entry name" value="Amm_Lyn_leader"/>
    <property type="match status" value="1"/>
</dbReference>
<feature type="region of interest" description="Disordered" evidence="1">
    <location>
        <begin position="1"/>
        <end position="22"/>
    </location>
</feature>